<sequence>MPLPAQLPVPFLASANMQKQVIRKLRMTADGVTDVTHEDCEADHLIPERLEKLLYPKRFKFIFGGRGSDSSYQELVDEITRKGELKEFRVINNEITHKSTKAKFRFKGLYRNQTTVKGFAGITLGWVEEAENVSQVSWDILEPTIRAANSELWCSFNPNKESDPTWKNWIEPYRSQMTDGIYEDEEMLIIECNYSDNPWFHETPLPSSMERMKSTDYDRYLWIWEGKFNKRSDEQVFGGKWRTDMFEPQPHWHGPYYGMDFGFSQDPTAMVETWIEELPGERRKVYVRREYGRVGLEITDTPTAMIQSFPEAKKHRWHGDSSRPEMISHIRRQGFDIQPCNKWPGSVEEGVMWLRGCDEIVIHEDCKQIKEEMMNYSYKVDKLTGNVLTDIVDKWNHFMDALRYSLNQHIVQRGAGWIRRKR</sequence>
<protein>
    <submittedName>
        <fullName evidence="3">Uncharacterized protein</fullName>
    </submittedName>
</protein>
<dbReference type="InterPro" id="IPR035412">
    <property type="entry name" value="Terminase_L_N"/>
</dbReference>
<dbReference type="InterPro" id="IPR035413">
    <property type="entry name" value="Terminase_L_C"/>
</dbReference>
<comment type="caution">
    <text evidence="3">The sequence shown here is derived from an EMBL/GenBank/DDBJ whole genome shotgun (WGS) entry which is preliminary data.</text>
</comment>
<dbReference type="AlphaFoldDB" id="A0A6A6K110"/>
<dbReference type="Pfam" id="PF04466">
    <property type="entry name" value="Terminase_3"/>
    <property type="match status" value="1"/>
</dbReference>
<reference evidence="3 4" key="1">
    <citation type="journal article" date="2020" name="Mol. Plant">
        <title>The Chromosome-Based Rubber Tree Genome Provides New Insights into Spurge Genome Evolution and Rubber Biosynthesis.</title>
        <authorList>
            <person name="Liu J."/>
            <person name="Shi C."/>
            <person name="Shi C.C."/>
            <person name="Li W."/>
            <person name="Zhang Q.J."/>
            <person name="Zhang Y."/>
            <person name="Li K."/>
            <person name="Lu H.F."/>
            <person name="Shi C."/>
            <person name="Zhu S.T."/>
            <person name="Xiao Z.Y."/>
            <person name="Nan H."/>
            <person name="Yue Y."/>
            <person name="Zhu X.G."/>
            <person name="Wu Y."/>
            <person name="Hong X.N."/>
            <person name="Fan G.Y."/>
            <person name="Tong Y."/>
            <person name="Zhang D."/>
            <person name="Mao C.L."/>
            <person name="Liu Y.L."/>
            <person name="Hao S.J."/>
            <person name="Liu W.Q."/>
            <person name="Lv M.Q."/>
            <person name="Zhang H.B."/>
            <person name="Liu Y."/>
            <person name="Hu-Tang G.R."/>
            <person name="Wang J.P."/>
            <person name="Wang J.H."/>
            <person name="Sun Y.H."/>
            <person name="Ni S.B."/>
            <person name="Chen W.B."/>
            <person name="Zhang X.C."/>
            <person name="Jiao Y.N."/>
            <person name="Eichler E.E."/>
            <person name="Li G.H."/>
            <person name="Liu X."/>
            <person name="Gao L.Z."/>
        </authorList>
    </citation>
    <scope>NUCLEOTIDE SEQUENCE [LARGE SCALE GENOMIC DNA]</scope>
    <source>
        <strain evidence="4">cv. GT1</strain>
        <tissue evidence="3">Leaf</tissue>
    </source>
</reference>
<organism evidence="3 4">
    <name type="scientific">Hevea brasiliensis</name>
    <name type="common">Para rubber tree</name>
    <name type="synonym">Siphonia brasiliensis</name>
    <dbReference type="NCBI Taxonomy" id="3981"/>
    <lineage>
        <taxon>Eukaryota</taxon>
        <taxon>Viridiplantae</taxon>
        <taxon>Streptophyta</taxon>
        <taxon>Embryophyta</taxon>
        <taxon>Tracheophyta</taxon>
        <taxon>Spermatophyta</taxon>
        <taxon>Magnoliopsida</taxon>
        <taxon>eudicotyledons</taxon>
        <taxon>Gunneridae</taxon>
        <taxon>Pentapetalae</taxon>
        <taxon>rosids</taxon>
        <taxon>fabids</taxon>
        <taxon>Malpighiales</taxon>
        <taxon>Euphorbiaceae</taxon>
        <taxon>Crotonoideae</taxon>
        <taxon>Micrandreae</taxon>
        <taxon>Hevea</taxon>
    </lineage>
</organism>
<gene>
    <name evidence="3" type="ORF">GH714_044086</name>
</gene>
<dbReference type="EMBL" id="JAAGAX010000191">
    <property type="protein sequence ID" value="KAF2282480.1"/>
    <property type="molecule type" value="Genomic_DNA"/>
</dbReference>
<feature type="domain" description="Phage terminase large subunit N-terminal" evidence="1">
    <location>
        <begin position="68"/>
        <end position="226"/>
    </location>
</feature>
<evidence type="ECO:0000313" key="4">
    <source>
        <dbReference type="Proteomes" id="UP000467840"/>
    </source>
</evidence>
<evidence type="ECO:0000313" key="3">
    <source>
        <dbReference type="EMBL" id="KAF2282480.1"/>
    </source>
</evidence>
<dbReference type="PANTHER" id="PTHR39184:SF1">
    <property type="entry name" value="PBSX PHAGE TERMINASE LARGE SUBUNIT"/>
    <property type="match status" value="1"/>
</dbReference>
<feature type="domain" description="Phage terminase large subunit C-terminal" evidence="2">
    <location>
        <begin position="260"/>
        <end position="407"/>
    </location>
</feature>
<proteinExistence type="predicted"/>
<accession>A0A6A6K110</accession>
<dbReference type="InterPro" id="IPR027417">
    <property type="entry name" value="P-loop_NTPase"/>
</dbReference>
<dbReference type="Pfam" id="PF17288">
    <property type="entry name" value="Terminase_3C"/>
    <property type="match status" value="1"/>
</dbReference>
<evidence type="ECO:0000259" key="1">
    <source>
        <dbReference type="Pfam" id="PF04466"/>
    </source>
</evidence>
<dbReference type="InterPro" id="IPR052380">
    <property type="entry name" value="Viral_DNA_packaging_terminase"/>
</dbReference>
<dbReference type="Gene3D" id="3.30.420.280">
    <property type="match status" value="1"/>
</dbReference>
<keyword evidence="4" id="KW-1185">Reference proteome</keyword>
<evidence type="ECO:0000259" key="2">
    <source>
        <dbReference type="Pfam" id="PF17288"/>
    </source>
</evidence>
<dbReference type="Gene3D" id="3.40.50.300">
    <property type="entry name" value="P-loop containing nucleotide triphosphate hydrolases"/>
    <property type="match status" value="1"/>
</dbReference>
<dbReference type="Proteomes" id="UP000467840">
    <property type="component" value="Unassembled WGS sequence"/>
</dbReference>
<dbReference type="PANTHER" id="PTHR39184">
    <property type="match status" value="1"/>
</dbReference>
<name>A0A6A6K110_HEVBR</name>